<evidence type="ECO:0000256" key="1">
    <source>
        <dbReference type="SAM" id="Phobius"/>
    </source>
</evidence>
<name>A0A172ZBC2_9BACL</name>
<dbReference type="STRING" id="1616788.AR543_02105"/>
<dbReference type="Pfam" id="PF12730">
    <property type="entry name" value="ABC2_membrane_4"/>
    <property type="match status" value="1"/>
</dbReference>
<feature type="transmembrane region" description="Helical" evidence="1">
    <location>
        <begin position="211"/>
        <end position="231"/>
    </location>
</feature>
<gene>
    <name evidence="2" type="ORF">AR543_02105</name>
</gene>
<organism evidence="2 3">
    <name type="scientific">Paenibacillus bovis</name>
    <dbReference type="NCBI Taxonomy" id="1616788"/>
    <lineage>
        <taxon>Bacteria</taxon>
        <taxon>Bacillati</taxon>
        <taxon>Bacillota</taxon>
        <taxon>Bacilli</taxon>
        <taxon>Bacillales</taxon>
        <taxon>Paenibacillaceae</taxon>
        <taxon>Paenibacillus</taxon>
    </lineage>
</organism>
<keyword evidence="3" id="KW-1185">Reference proteome</keyword>
<dbReference type="OrthoDB" id="2663599at2"/>
<evidence type="ECO:0000313" key="3">
    <source>
        <dbReference type="Proteomes" id="UP000078148"/>
    </source>
</evidence>
<protein>
    <submittedName>
        <fullName evidence="2">Uncharacterized protein</fullName>
    </submittedName>
</protein>
<accession>A0A172ZBC2</accession>
<dbReference type="KEGG" id="pbv:AR543_02105"/>
<dbReference type="EMBL" id="CP013023">
    <property type="protein sequence ID" value="ANF94944.1"/>
    <property type="molecule type" value="Genomic_DNA"/>
</dbReference>
<dbReference type="RefSeq" id="WP_060531418.1">
    <property type="nucleotide sequence ID" value="NZ_CP013023.1"/>
</dbReference>
<evidence type="ECO:0000313" key="2">
    <source>
        <dbReference type="EMBL" id="ANF94944.1"/>
    </source>
</evidence>
<sequence>MLTLIFRELLLFRRSVVLRLMILLLVLQLLITLLKADSGSWQHLMDQTYMNLWFRPTFFTFLAGYLFTRDRDRGLLSLHKTYPFHWGEWYTAKILTSLLLMGLLLFGSELITLLIGLWALDVSVSAAALGKWFIKDLVVSWIIYAGFSAYGAVLALISRTSLYLTIVLLGQFLLGLVLIIRVPDWIIYYPWLVPSIYLHGTGKGTWPDQAYPLVIYAVLGAICLVWGGWMYRRLQRR</sequence>
<feature type="transmembrane region" description="Helical" evidence="1">
    <location>
        <begin position="89"/>
        <end position="118"/>
    </location>
</feature>
<keyword evidence="1" id="KW-1133">Transmembrane helix</keyword>
<feature type="transmembrane region" description="Helical" evidence="1">
    <location>
        <begin position="138"/>
        <end position="157"/>
    </location>
</feature>
<dbReference type="AlphaFoldDB" id="A0A172ZBC2"/>
<dbReference type="Proteomes" id="UP000078148">
    <property type="component" value="Chromosome"/>
</dbReference>
<reference evidence="3" key="1">
    <citation type="submission" date="2015-10" db="EMBL/GenBank/DDBJ databases">
        <title>Genome of Paenibacillus bovis sp. nov.</title>
        <authorList>
            <person name="Wu Z."/>
            <person name="Gao C."/>
            <person name="Liu Z."/>
            <person name="Zheng H."/>
        </authorList>
    </citation>
    <scope>NUCLEOTIDE SEQUENCE [LARGE SCALE GENOMIC DNA]</scope>
    <source>
        <strain evidence="3">BD3526</strain>
    </source>
</reference>
<keyword evidence="1" id="KW-0472">Membrane</keyword>
<feature type="transmembrane region" description="Helical" evidence="1">
    <location>
        <begin position="164"/>
        <end position="191"/>
    </location>
</feature>
<reference evidence="2 3" key="2">
    <citation type="journal article" date="2016" name="Int. J. Syst. Evol. Microbiol.">
        <title>Paenibacillus bovis sp. nov., isolated from raw yak (Bos grunniens) milk.</title>
        <authorList>
            <person name="Gao C."/>
            <person name="Han J."/>
            <person name="Liu Z."/>
            <person name="Xu X."/>
            <person name="Hang F."/>
            <person name="Wu Z."/>
        </authorList>
    </citation>
    <scope>NUCLEOTIDE SEQUENCE [LARGE SCALE GENOMIC DNA]</scope>
    <source>
        <strain evidence="2 3">BD3526</strain>
    </source>
</reference>
<feature type="transmembrane region" description="Helical" evidence="1">
    <location>
        <begin position="52"/>
        <end position="68"/>
    </location>
</feature>
<keyword evidence="1" id="KW-0812">Transmembrane</keyword>
<proteinExistence type="predicted"/>